<name>A0ABV9MW37_9ENTE</name>
<keyword evidence="1" id="KW-0812">Transmembrane</keyword>
<feature type="transmembrane region" description="Helical" evidence="1">
    <location>
        <begin position="97"/>
        <end position="122"/>
    </location>
</feature>
<dbReference type="Proteomes" id="UP001595969">
    <property type="component" value="Unassembled WGS sequence"/>
</dbReference>
<keyword evidence="3" id="KW-1185">Reference proteome</keyword>
<comment type="caution">
    <text evidence="2">The sequence shown here is derived from an EMBL/GenBank/DDBJ whole genome shotgun (WGS) entry which is preliminary data.</text>
</comment>
<evidence type="ECO:0000313" key="2">
    <source>
        <dbReference type="EMBL" id="MFC4719354.1"/>
    </source>
</evidence>
<protein>
    <submittedName>
        <fullName evidence="2">DUF4064 domain-containing protein</fullName>
    </submittedName>
</protein>
<feature type="transmembrane region" description="Helical" evidence="1">
    <location>
        <begin position="7"/>
        <end position="28"/>
    </location>
</feature>
<organism evidence="2 3">
    <name type="scientific">Enterococcus lemanii</name>
    <dbReference type="NCBI Taxonomy" id="1159752"/>
    <lineage>
        <taxon>Bacteria</taxon>
        <taxon>Bacillati</taxon>
        <taxon>Bacillota</taxon>
        <taxon>Bacilli</taxon>
        <taxon>Lactobacillales</taxon>
        <taxon>Enterococcaceae</taxon>
        <taxon>Enterococcus</taxon>
    </lineage>
</organism>
<sequence length="131" mass="14839">MKRKLELWIGWVSAGLVTVILGPLSLIMNQLTHAQYQEIFLPVFDKKLAGIPVEKGIEFFHRLGAWFGVTLILVLIFTALASLFLNSRYDRRIASAFYFMAGLTTLFGSQFLAFILAFPFFVAGVLSFKKR</sequence>
<evidence type="ECO:0000313" key="3">
    <source>
        <dbReference type="Proteomes" id="UP001595969"/>
    </source>
</evidence>
<keyword evidence="1" id="KW-0472">Membrane</keyword>
<keyword evidence="1" id="KW-1133">Transmembrane helix</keyword>
<dbReference type="RefSeq" id="WP_204654442.1">
    <property type="nucleotide sequence ID" value="NZ_JAFBFD010000027.1"/>
</dbReference>
<accession>A0ABV9MW37</accession>
<feature type="transmembrane region" description="Helical" evidence="1">
    <location>
        <begin position="63"/>
        <end position="85"/>
    </location>
</feature>
<proteinExistence type="predicted"/>
<gene>
    <name evidence="2" type="ORF">ACFO5I_06380</name>
</gene>
<dbReference type="EMBL" id="JBHSGS010000036">
    <property type="protein sequence ID" value="MFC4719354.1"/>
    <property type="molecule type" value="Genomic_DNA"/>
</dbReference>
<evidence type="ECO:0000256" key="1">
    <source>
        <dbReference type="SAM" id="Phobius"/>
    </source>
</evidence>
<reference evidence="3" key="1">
    <citation type="journal article" date="2019" name="Int. J. Syst. Evol. Microbiol.">
        <title>The Global Catalogue of Microorganisms (GCM) 10K type strain sequencing project: providing services to taxonomists for standard genome sequencing and annotation.</title>
        <authorList>
            <consortium name="The Broad Institute Genomics Platform"/>
            <consortium name="The Broad Institute Genome Sequencing Center for Infectious Disease"/>
            <person name="Wu L."/>
            <person name="Ma J."/>
        </authorList>
    </citation>
    <scope>NUCLEOTIDE SEQUENCE [LARGE SCALE GENOMIC DNA]</scope>
    <source>
        <strain evidence="3">CGMCC 1.19032</strain>
    </source>
</reference>